<protein>
    <recommendedName>
        <fullName evidence="3">PilZ domain-containing protein</fullName>
    </recommendedName>
</protein>
<dbReference type="RefSeq" id="WP_347607601.1">
    <property type="nucleotide sequence ID" value="NZ_JBDPZC010000002.1"/>
</dbReference>
<gene>
    <name evidence="1" type="ORF">ABDJ40_06205</name>
</gene>
<evidence type="ECO:0008006" key="3">
    <source>
        <dbReference type="Google" id="ProtNLM"/>
    </source>
</evidence>
<dbReference type="EMBL" id="JBDPZC010000002">
    <property type="protein sequence ID" value="MEO3712360.1"/>
    <property type="molecule type" value="Genomic_DNA"/>
</dbReference>
<comment type="caution">
    <text evidence="1">The sequence shown here is derived from an EMBL/GenBank/DDBJ whole genome shotgun (WGS) entry which is preliminary data.</text>
</comment>
<accession>A0ABV0GBC8</accession>
<evidence type="ECO:0000313" key="1">
    <source>
        <dbReference type="EMBL" id="MEO3712360.1"/>
    </source>
</evidence>
<name>A0ABV0GBC8_9BURK</name>
<dbReference type="Proteomes" id="UP001462640">
    <property type="component" value="Unassembled WGS sequence"/>
</dbReference>
<organism evidence="1 2">
    <name type="scientific">Roseateles flavus</name>
    <dbReference type="NCBI Taxonomy" id="3149041"/>
    <lineage>
        <taxon>Bacteria</taxon>
        <taxon>Pseudomonadati</taxon>
        <taxon>Pseudomonadota</taxon>
        <taxon>Betaproteobacteria</taxon>
        <taxon>Burkholderiales</taxon>
        <taxon>Sphaerotilaceae</taxon>
        <taxon>Roseateles</taxon>
    </lineage>
</organism>
<sequence length="146" mass="15922">MTDSASEQRQHTRFDLPAAQQDVATLPGWIFKPVQFTRGPAGLVLNISNGGLQVLTSATEMLDHGPYEVVLLLGQPDAHAGEDEQVSWFNGVLERAWTRPLPGMGHLHGMRFLSANSTAEKFLAGHREDLAAGHWVRCVLLQAKAG</sequence>
<reference evidence="1 2" key="1">
    <citation type="submission" date="2024-05" db="EMBL/GenBank/DDBJ databases">
        <title>Roseateles sp. 2.12 16S ribosomal RNA gene Genome sequencing and assembly.</title>
        <authorList>
            <person name="Woo H."/>
        </authorList>
    </citation>
    <scope>NUCLEOTIDE SEQUENCE [LARGE SCALE GENOMIC DNA]</scope>
    <source>
        <strain evidence="1 2">2.12</strain>
    </source>
</reference>
<proteinExistence type="predicted"/>
<keyword evidence="2" id="KW-1185">Reference proteome</keyword>
<evidence type="ECO:0000313" key="2">
    <source>
        <dbReference type="Proteomes" id="UP001462640"/>
    </source>
</evidence>